<dbReference type="Proteomes" id="UP001348641">
    <property type="component" value="Unassembled WGS sequence"/>
</dbReference>
<evidence type="ECO:0000256" key="1">
    <source>
        <dbReference type="SAM" id="MobiDB-lite"/>
    </source>
</evidence>
<dbReference type="InterPro" id="IPR036188">
    <property type="entry name" value="FAD/NAD-bd_sf"/>
</dbReference>
<dbReference type="InterPro" id="IPR002937">
    <property type="entry name" value="Amino_oxidase"/>
</dbReference>
<dbReference type="GO" id="GO:0016491">
    <property type="term" value="F:oxidoreductase activity"/>
    <property type="evidence" value="ECO:0007669"/>
    <property type="project" value="UniProtKB-KW"/>
</dbReference>
<comment type="caution">
    <text evidence="3">The sequence shown here is derived from an EMBL/GenBank/DDBJ whole genome shotgun (WGS) entry which is preliminary data.</text>
</comment>
<protein>
    <submittedName>
        <fullName evidence="3">NAD(P)/FAD-dependent oxidoreductase</fullName>
        <ecNumber evidence="3">1.-.-.-</ecNumber>
    </submittedName>
</protein>
<keyword evidence="3" id="KW-0560">Oxidoreductase</keyword>
<dbReference type="PANTHER" id="PTHR10742:SF410">
    <property type="entry name" value="LYSINE-SPECIFIC HISTONE DEMETHYLASE 2"/>
    <property type="match status" value="1"/>
</dbReference>
<accession>A0ABU7L0W0</accession>
<feature type="region of interest" description="Disordered" evidence="1">
    <location>
        <begin position="1"/>
        <end position="40"/>
    </location>
</feature>
<evidence type="ECO:0000259" key="2">
    <source>
        <dbReference type="Pfam" id="PF01593"/>
    </source>
</evidence>
<evidence type="ECO:0000313" key="4">
    <source>
        <dbReference type="Proteomes" id="UP001348641"/>
    </source>
</evidence>
<dbReference type="Pfam" id="PF01593">
    <property type="entry name" value="Amino_oxidase"/>
    <property type="match status" value="1"/>
</dbReference>
<proteinExistence type="predicted"/>
<dbReference type="SUPFAM" id="SSF51905">
    <property type="entry name" value="FAD/NAD(P)-binding domain"/>
    <property type="match status" value="1"/>
</dbReference>
<organism evidence="3 4">
    <name type="scientific">Nocardiopsis tropica</name>
    <dbReference type="NCBI Taxonomy" id="109330"/>
    <lineage>
        <taxon>Bacteria</taxon>
        <taxon>Bacillati</taxon>
        <taxon>Actinomycetota</taxon>
        <taxon>Actinomycetes</taxon>
        <taxon>Streptosporangiales</taxon>
        <taxon>Nocardiopsidaceae</taxon>
        <taxon>Nocardiopsis</taxon>
    </lineage>
</organism>
<dbReference type="Gene3D" id="3.90.660.10">
    <property type="match status" value="1"/>
</dbReference>
<dbReference type="Gene3D" id="3.50.50.60">
    <property type="entry name" value="FAD/NAD(P)-binding domain"/>
    <property type="match status" value="1"/>
</dbReference>
<dbReference type="PRINTS" id="PR00419">
    <property type="entry name" value="ADXRDTASE"/>
</dbReference>
<dbReference type="RefSeq" id="WP_330161948.1">
    <property type="nucleotide sequence ID" value="NZ_BAAAJA010000025.1"/>
</dbReference>
<gene>
    <name evidence="3" type="ORF">Q8A49_32135</name>
</gene>
<dbReference type="SUPFAM" id="SSF54373">
    <property type="entry name" value="FAD-linked reductases, C-terminal domain"/>
    <property type="match status" value="1"/>
</dbReference>
<reference evidence="3 4" key="1">
    <citation type="submission" date="2023-07" db="EMBL/GenBank/DDBJ databases">
        <authorList>
            <person name="Girao M."/>
            <person name="Carvalho M.F."/>
        </authorList>
    </citation>
    <scope>NUCLEOTIDE SEQUENCE [LARGE SCALE GENOMIC DNA]</scope>
    <source>
        <strain evidence="3 4">66/93</strain>
    </source>
</reference>
<dbReference type="EMBL" id="JAUUCC010000154">
    <property type="protein sequence ID" value="MEE2055159.1"/>
    <property type="molecule type" value="Genomic_DNA"/>
</dbReference>
<evidence type="ECO:0000313" key="3">
    <source>
        <dbReference type="EMBL" id="MEE2055159.1"/>
    </source>
</evidence>
<feature type="domain" description="Amine oxidase" evidence="2">
    <location>
        <begin position="47"/>
        <end position="461"/>
    </location>
</feature>
<sequence>MTDPGDAGGENTQGEDTGREAGREQVEPRGREAGPGRGHTIVVGAGMAGLAAADRLAREGERVTVLEGRDRTGGRIHSVRDWGGSTTLDVGASWMRGEENNPLADLVNEIGLRTAVFNRSTETAYDPKGRRLLFDRHRRNMEDVHLLQEHMYWGTVGANPQESMEEGIKQALYDANLVRARARDADEIVHRIAESDHGADAEEIAFSAVAARHEFSGDDVVFPDGMDQITDHLARGLDVRLEHVVLSVDHGGDGARVRVDTPEGERTLTADRVLVTVPLGVLKAGQVGFDPPLPEEKRDAVERLGNGSLEKLFLRFDEVFWGDAEVLVHLGAEEGTWFHWYAGQRVLGAPVLVSRNGGNAARFLEGKEDGEVVEHAMATLRGMFRKAPDPVDHLVTHWGDDPFARGAFSYTAVGSGDADRVALDNPVGDSLFFAGEATETEHTATVHGALLSGRRAADRILTL</sequence>
<feature type="compositionally biased region" description="Basic and acidic residues" evidence="1">
    <location>
        <begin position="16"/>
        <end position="34"/>
    </location>
</feature>
<dbReference type="EC" id="1.-.-.-" evidence="3"/>
<dbReference type="InterPro" id="IPR050281">
    <property type="entry name" value="Flavin_monoamine_oxidase"/>
</dbReference>
<name>A0ABU7L0W0_9ACTN</name>
<dbReference type="PANTHER" id="PTHR10742">
    <property type="entry name" value="FLAVIN MONOAMINE OXIDASE"/>
    <property type="match status" value="1"/>
</dbReference>